<evidence type="ECO:0000256" key="4">
    <source>
        <dbReference type="ARBA" id="ARBA00022701"/>
    </source>
</evidence>
<feature type="compositionally biased region" description="Basic and acidic residues" evidence="7">
    <location>
        <begin position="676"/>
        <end position="690"/>
    </location>
</feature>
<dbReference type="STRING" id="4096.A0A1U7XVK2"/>
<feature type="region of interest" description="Disordered" evidence="7">
    <location>
        <begin position="380"/>
        <end position="446"/>
    </location>
</feature>
<evidence type="ECO:0000256" key="7">
    <source>
        <dbReference type="SAM" id="MobiDB-lite"/>
    </source>
</evidence>
<evidence type="ECO:0000256" key="6">
    <source>
        <dbReference type="SAM" id="Coils"/>
    </source>
</evidence>
<name>A0A1U7XVK2_NICSY</name>
<dbReference type="RefSeq" id="XP_009793666.1">
    <property type="nucleotide sequence ID" value="XM_009795364.1"/>
</dbReference>
<dbReference type="Proteomes" id="UP000189701">
    <property type="component" value="Unplaced"/>
</dbReference>
<feature type="compositionally biased region" description="Polar residues" evidence="7">
    <location>
        <begin position="845"/>
        <end position="863"/>
    </location>
</feature>
<feature type="compositionally biased region" description="Polar residues" evidence="7">
    <location>
        <begin position="205"/>
        <end position="214"/>
    </location>
</feature>
<reference evidence="9" key="1">
    <citation type="journal article" date="2013" name="Genome Biol.">
        <title>Reference genomes and transcriptomes of Nicotiana sylvestris and Nicotiana tomentosiformis.</title>
        <authorList>
            <person name="Sierro N."/>
            <person name="Battey J.N."/>
            <person name="Ouadi S."/>
            <person name="Bovet L."/>
            <person name="Goepfert S."/>
            <person name="Bakaher N."/>
            <person name="Peitsch M.C."/>
            <person name="Ivanov N.V."/>
        </authorList>
    </citation>
    <scope>NUCLEOTIDE SEQUENCE [LARGE SCALE GENOMIC DNA]</scope>
</reference>
<evidence type="ECO:0000256" key="1">
    <source>
        <dbReference type="ARBA" id="ARBA00004245"/>
    </source>
</evidence>
<dbReference type="eggNOG" id="ENOG502QUCW">
    <property type="taxonomic scope" value="Eukaryota"/>
</dbReference>
<keyword evidence="5" id="KW-0206">Cytoskeleton</keyword>
<feature type="region of interest" description="Disordered" evidence="7">
    <location>
        <begin position="287"/>
        <end position="306"/>
    </location>
</feature>
<dbReference type="AlphaFoldDB" id="A0A1U7XVK2"/>
<feature type="compositionally biased region" description="Basic and acidic residues" evidence="7">
    <location>
        <begin position="509"/>
        <end position="525"/>
    </location>
</feature>
<evidence type="ECO:0000256" key="5">
    <source>
        <dbReference type="ARBA" id="ARBA00023212"/>
    </source>
</evidence>
<dbReference type="GO" id="GO:0005874">
    <property type="term" value="C:microtubule"/>
    <property type="evidence" value="ECO:0007669"/>
    <property type="project" value="UniProtKB-KW"/>
</dbReference>
<feature type="compositionally biased region" description="Polar residues" evidence="7">
    <location>
        <begin position="429"/>
        <end position="446"/>
    </location>
</feature>
<dbReference type="PANTHER" id="PTHR47067">
    <property type="entry name" value="TPX2 (TARGETING PROTEIN FOR XKLP2) PROTEIN FAMILY-RELATED"/>
    <property type="match status" value="1"/>
</dbReference>
<feature type="region of interest" description="Disordered" evidence="7">
    <location>
        <begin position="198"/>
        <end position="234"/>
    </location>
</feature>
<feature type="compositionally biased region" description="Basic and acidic residues" evidence="7">
    <location>
        <begin position="735"/>
        <end position="766"/>
    </location>
</feature>
<keyword evidence="4" id="KW-0493">Microtubule</keyword>
<protein>
    <submittedName>
        <fullName evidence="10">Uncharacterized protein LOC104240504 isoform X1</fullName>
    </submittedName>
</protein>
<accession>A0A1U7XVK2</accession>
<dbReference type="Pfam" id="PF06886">
    <property type="entry name" value="TPX2"/>
    <property type="match status" value="1"/>
</dbReference>
<dbReference type="InterPro" id="IPR044216">
    <property type="entry name" value="WDL7"/>
</dbReference>
<feature type="compositionally biased region" description="Basic and acidic residues" evidence="7">
    <location>
        <begin position="467"/>
        <end position="492"/>
    </location>
</feature>
<feature type="compositionally biased region" description="Basic and acidic residues" evidence="7">
    <location>
        <begin position="708"/>
        <end position="723"/>
    </location>
</feature>
<comment type="subcellular location">
    <subcellularLocation>
        <location evidence="1">Cytoplasm</location>
        <location evidence="1">Cytoskeleton</location>
    </subcellularLocation>
</comment>
<evidence type="ECO:0000313" key="9">
    <source>
        <dbReference type="Proteomes" id="UP000189701"/>
    </source>
</evidence>
<evidence type="ECO:0000313" key="10">
    <source>
        <dbReference type="RefSeq" id="XP_009793666.1"/>
    </source>
</evidence>
<dbReference type="InterPro" id="IPR027329">
    <property type="entry name" value="TPX2_C"/>
</dbReference>
<dbReference type="OrthoDB" id="621651at2759"/>
<evidence type="ECO:0000256" key="3">
    <source>
        <dbReference type="ARBA" id="ARBA00022490"/>
    </source>
</evidence>
<feature type="compositionally biased region" description="Basic and acidic residues" evidence="7">
    <location>
        <begin position="575"/>
        <end position="591"/>
    </location>
</feature>
<reference evidence="10" key="2">
    <citation type="submission" date="2025-08" db="UniProtKB">
        <authorList>
            <consortium name="RefSeq"/>
        </authorList>
    </citation>
    <scope>IDENTIFICATION</scope>
    <source>
        <tissue evidence="10">Leaf</tissue>
    </source>
</reference>
<feature type="domain" description="TPX2 C-terminal" evidence="8">
    <location>
        <begin position="452"/>
        <end position="497"/>
    </location>
</feature>
<keyword evidence="9" id="KW-1185">Reference proteome</keyword>
<comment type="similarity">
    <text evidence="2">Belongs to the TPX2 family.</text>
</comment>
<gene>
    <name evidence="10" type="primary">LOC104240504</name>
</gene>
<proteinExistence type="inferred from homology"/>
<sequence>MGESTSACLVWSFSQPSQERSEGDPLRALTASVSFGRFMNESLAWEKWSSFTHNRYQEEVEKYSRPGSVAEKKAYFEAQFKRAAAKKAAALLEQQNAAVGVSTDLNVTNQINVHSTVDSELTGTSSYVGADEAQREEGDVTNQPIDDSPMKFEFTENGSYGVTEEAQGGEDHLNVTNPNLDHCTTCSELPENSSYVGVEEAQGNDGDNTSSFGSYATHEKSNLELAETENSAEQSYPTENEVKSLNQAENVVVEVNENIVQLKKKKKKTQTKNAFMAGDSVLSLKKKPLSSTSRLTNNNESSKLRSRVKPMTTLPLKVTDNRKNGKDLIDKKRSNPKSLQTLIKFSSHKEETNKTLSPILEKIVNSRLVRSVTKTSKDGKVQETSALASVSGISKRISETPQRENRRTRTKLDQPFCRSDTEKGELLSHSGNFESINENGNRTCSRTVFSPFSLRSEERAAKRREFFQKLEQKPNTKEAKKQQLHAKPKEKATSSSKVLISRAKPNPSIHHERESFTNQTKKEKATSSSKVLISRAKPNPSIHHERESFTNQTKKEKATSSSKVLISRAKPNPSIHHERESFTNQTKKEKATSSSKVLISRAKPNPSIHHERESFTNQTKKEKATSSSKVLISRAKPNPSIHHERESFTNQTKKEKATRSSKVLTSRAKPNAGIQLERESFANQTKKEKATSSSKVLTSRAKPNASIQHERESFTNQMKKEKATSSSKVLTSRAKPIESIHHEREPSSNQMKKEKATICRFKELTSRAKPNASIHHERESSSHQMKKMPQQPCSPKLSRKPVSEVQDNKSRQPWRLLGKPYGSKDVKRENNLPNHFPVKGRSHNPKSFISGSTQENASPNIQV</sequence>
<feature type="region of interest" description="Disordered" evidence="7">
    <location>
        <begin position="467"/>
        <end position="863"/>
    </location>
</feature>
<evidence type="ECO:0000259" key="8">
    <source>
        <dbReference type="Pfam" id="PF06886"/>
    </source>
</evidence>
<feature type="compositionally biased region" description="Basic and acidic residues" evidence="7">
    <location>
        <begin position="641"/>
        <end position="658"/>
    </location>
</feature>
<feature type="compositionally biased region" description="Basic and acidic residues" evidence="7">
    <location>
        <begin position="396"/>
        <end position="412"/>
    </location>
</feature>
<feature type="compositionally biased region" description="Basic and acidic residues" evidence="7">
    <location>
        <begin position="542"/>
        <end position="558"/>
    </location>
</feature>
<evidence type="ECO:0000256" key="2">
    <source>
        <dbReference type="ARBA" id="ARBA00005885"/>
    </source>
</evidence>
<dbReference type="PANTHER" id="PTHR47067:SF16">
    <property type="entry name" value="TPX2 (TARGETING PROTEIN FOR XKLP2) PROTEIN FAMILY"/>
    <property type="match status" value="1"/>
</dbReference>
<feature type="coiled-coil region" evidence="6">
    <location>
        <begin position="245"/>
        <end position="272"/>
    </location>
</feature>
<feature type="compositionally biased region" description="Polar residues" evidence="7">
    <location>
        <begin position="382"/>
        <end position="392"/>
    </location>
</feature>
<keyword evidence="6" id="KW-0175">Coiled coil</keyword>
<feature type="compositionally biased region" description="Basic and acidic residues" evidence="7">
    <location>
        <begin position="608"/>
        <end position="624"/>
    </location>
</feature>
<organism evidence="9 10">
    <name type="scientific">Nicotiana sylvestris</name>
    <name type="common">Wood tobacco</name>
    <name type="synonym">South American tobacco</name>
    <dbReference type="NCBI Taxonomy" id="4096"/>
    <lineage>
        <taxon>Eukaryota</taxon>
        <taxon>Viridiplantae</taxon>
        <taxon>Streptophyta</taxon>
        <taxon>Embryophyta</taxon>
        <taxon>Tracheophyta</taxon>
        <taxon>Spermatophyta</taxon>
        <taxon>Magnoliopsida</taxon>
        <taxon>eudicotyledons</taxon>
        <taxon>Gunneridae</taxon>
        <taxon>Pentapetalae</taxon>
        <taxon>asterids</taxon>
        <taxon>lamiids</taxon>
        <taxon>Solanales</taxon>
        <taxon>Solanaceae</taxon>
        <taxon>Nicotianoideae</taxon>
        <taxon>Nicotianeae</taxon>
        <taxon>Nicotiana</taxon>
    </lineage>
</organism>
<keyword evidence="3" id="KW-0963">Cytoplasm</keyword>